<comment type="caution">
    <text evidence="11">The sequence shown here is derived from an EMBL/GenBank/DDBJ whole genome shotgun (WGS) entry which is preliminary data.</text>
</comment>
<keyword evidence="4" id="KW-0732">Signal</keyword>
<dbReference type="EMBL" id="AJWJ01000918">
    <property type="protein sequence ID" value="KAF2068584.1"/>
    <property type="molecule type" value="Genomic_DNA"/>
</dbReference>
<keyword evidence="6 10" id="KW-0472">Membrane</keyword>
<evidence type="ECO:0000256" key="7">
    <source>
        <dbReference type="ARBA" id="ARBA00023170"/>
    </source>
</evidence>
<comment type="subcellular location">
    <subcellularLocation>
        <location evidence="1">Membrane</location>
        <topology evidence="1">Multi-pass membrane protein</topology>
    </subcellularLocation>
</comment>
<evidence type="ECO:0000256" key="5">
    <source>
        <dbReference type="ARBA" id="ARBA00022989"/>
    </source>
</evidence>
<reference evidence="11" key="1">
    <citation type="submission" date="2020-01" db="EMBL/GenBank/DDBJ databases">
        <title>Development of genomics and gene disruption for Polysphondylium violaceum indicates a role for the polyketide synthase stlB in stalk morphogenesis.</title>
        <authorList>
            <person name="Narita B."/>
            <person name="Kawabe Y."/>
            <person name="Kin K."/>
            <person name="Saito T."/>
            <person name="Gibbs R."/>
            <person name="Kuspa A."/>
            <person name="Muzny D."/>
            <person name="Queller D."/>
            <person name="Richards S."/>
            <person name="Strassman J."/>
            <person name="Sucgang R."/>
            <person name="Worley K."/>
            <person name="Schaap P."/>
        </authorList>
    </citation>
    <scope>NUCLEOTIDE SEQUENCE</scope>
    <source>
        <strain evidence="11">QSvi11</strain>
    </source>
</reference>
<evidence type="ECO:0000313" key="12">
    <source>
        <dbReference type="Proteomes" id="UP000695562"/>
    </source>
</evidence>
<feature type="compositionally biased region" description="Low complexity" evidence="9">
    <location>
        <begin position="97"/>
        <end position="109"/>
    </location>
</feature>
<evidence type="ECO:0000256" key="2">
    <source>
        <dbReference type="ARBA" id="ARBA00008077"/>
    </source>
</evidence>
<feature type="compositionally biased region" description="Polar residues" evidence="9">
    <location>
        <begin position="163"/>
        <end position="176"/>
    </location>
</feature>
<keyword evidence="3 10" id="KW-0812">Transmembrane</keyword>
<comment type="similarity">
    <text evidence="2">Belongs to the G-protein coupled receptor Fz/Smo family.</text>
</comment>
<evidence type="ECO:0000256" key="8">
    <source>
        <dbReference type="ARBA" id="ARBA00023180"/>
    </source>
</evidence>
<organism evidence="11 12">
    <name type="scientific">Polysphondylium violaceum</name>
    <dbReference type="NCBI Taxonomy" id="133409"/>
    <lineage>
        <taxon>Eukaryota</taxon>
        <taxon>Amoebozoa</taxon>
        <taxon>Evosea</taxon>
        <taxon>Eumycetozoa</taxon>
        <taxon>Dictyostelia</taxon>
        <taxon>Dictyosteliales</taxon>
        <taxon>Dictyosteliaceae</taxon>
        <taxon>Polysphondylium</taxon>
    </lineage>
</organism>
<evidence type="ECO:0000256" key="10">
    <source>
        <dbReference type="SAM" id="Phobius"/>
    </source>
</evidence>
<dbReference type="PANTHER" id="PTHR31787">
    <property type="entry name" value="G-PROTEIN-COUPLED RECEPTOR GPCR FAMILY PROTEIN"/>
    <property type="match status" value="1"/>
</dbReference>
<evidence type="ECO:0000256" key="4">
    <source>
        <dbReference type="ARBA" id="ARBA00022729"/>
    </source>
</evidence>
<feature type="transmembrane region" description="Helical" evidence="10">
    <location>
        <begin position="51"/>
        <end position="73"/>
    </location>
</feature>
<evidence type="ECO:0000256" key="3">
    <source>
        <dbReference type="ARBA" id="ARBA00022692"/>
    </source>
</evidence>
<name>A0A8J4PL63_9MYCE</name>
<evidence type="ECO:0000256" key="6">
    <source>
        <dbReference type="ARBA" id="ARBA00023136"/>
    </source>
</evidence>
<keyword evidence="12" id="KW-1185">Reference proteome</keyword>
<feature type="region of interest" description="Disordered" evidence="9">
    <location>
        <begin position="95"/>
        <end position="176"/>
    </location>
</feature>
<dbReference type="AlphaFoldDB" id="A0A8J4PL63"/>
<keyword evidence="8" id="KW-0325">Glycoprotein</keyword>
<evidence type="ECO:0000313" key="11">
    <source>
        <dbReference type="EMBL" id="KAF2068584.1"/>
    </source>
</evidence>
<dbReference type="InterPro" id="IPR050949">
    <property type="entry name" value="GPCR_Fz/Smo-like"/>
</dbReference>
<dbReference type="Proteomes" id="UP000695562">
    <property type="component" value="Unassembled WGS sequence"/>
</dbReference>
<feature type="compositionally biased region" description="Low complexity" evidence="9">
    <location>
        <begin position="131"/>
        <end position="146"/>
    </location>
</feature>
<dbReference type="PANTHER" id="PTHR31787:SF15">
    <property type="entry name" value="FRIZZLED AND SMOOTHENED-LIKE PROTEIN P-RELATED"/>
    <property type="match status" value="1"/>
</dbReference>
<accession>A0A8J4PL63</accession>
<evidence type="ECO:0000256" key="1">
    <source>
        <dbReference type="ARBA" id="ARBA00004141"/>
    </source>
</evidence>
<keyword evidence="5 10" id="KW-1133">Transmembrane helix</keyword>
<dbReference type="GO" id="GO:0016020">
    <property type="term" value="C:membrane"/>
    <property type="evidence" value="ECO:0007669"/>
    <property type="project" value="UniProtKB-SubCell"/>
</dbReference>
<sequence length="176" mass="19450">MLYLLFTITYNSFFKFYLNEDSYTQLLLDWVVCLTTASDSKSCILHLPGFIYRYIGLISTAATGFVSFLVYAIDINTFNIWRESTPVRYILRKCGVSSSGSSSSSTNKSNSRRSRGQSLGPKMNHRMSILQTQNSSTDSQSSNITTPDTQGSTVLSIAASGDSIDSTPRNASEQQT</sequence>
<proteinExistence type="inferred from homology"/>
<gene>
    <name evidence="11" type="ORF">CYY_010087</name>
</gene>
<keyword evidence="7" id="KW-0675">Receptor</keyword>
<evidence type="ECO:0000256" key="9">
    <source>
        <dbReference type="SAM" id="MobiDB-lite"/>
    </source>
</evidence>
<protein>
    <submittedName>
        <fullName evidence="11">Uncharacterized protein</fullName>
    </submittedName>
</protein>